<dbReference type="InterPro" id="IPR022813">
    <property type="entry name" value="SecD/SecF_arch_bac"/>
</dbReference>
<evidence type="ECO:0000259" key="11">
    <source>
        <dbReference type="PROSITE" id="PS50156"/>
    </source>
</evidence>
<evidence type="ECO:0000313" key="12">
    <source>
        <dbReference type="EMBL" id="OGZ33799.1"/>
    </source>
</evidence>
<evidence type="ECO:0000256" key="8">
    <source>
        <dbReference type="ARBA" id="ARBA00023010"/>
    </source>
</evidence>
<evidence type="ECO:0000313" key="13">
    <source>
        <dbReference type="Proteomes" id="UP000179099"/>
    </source>
</evidence>
<evidence type="ECO:0000256" key="4">
    <source>
        <dbReference type="ARBA" id="ARBA00022519"/>
    </source>
</evidence>
<evidence type="ECO:0000256" key="9">
    <source>
        <dbReference type="ARBA" id="ARBA00023136"/>
    </source>
</evidence>
<evidence type="ECO:0000256" key="2">
    <source>
        <dbReference type="ARBA" id="ARBA00022448"/>
    </source>
</evidence>
<comment type="subcellular location">
    <subcellularLocation>
        <location evidence="1 10">Cell membrane</location>
        <topology evidence="1 10">Multi-pass membrane protein</topology>
    </subcellularLocation>
</comment>
<dbReference type="EMBL" id="MHMW01000025">
    <property type="protein sequence ID" value="OGZ33799.1"/>
    <property type="molecule type" value="Genomic_DNA"/>
</dbReference>
<dbReference type="InterPro" id="IPR022645">
    <property type="entry name" value="SecD/SecF_bac"/>
</dbReference>
<evidence type="ECO:0000256" key="10">
    <source>
        <dbReference type="HAMAP-Rule" id="MF_01464"/>
    </source>
</evidence>
<dbReference type="Gene3D" id="1.20.1640.10">
    <property type="entry name" value="Multidrug efflux transporter AcrB transmembrane domain"/>
    <property type="match status" value="1"/>
</dbReference>
<keyword evidence="4" id="KW-0997">Cell inner membrane</keyword>
<name>A0A1G2F6Y0_9BACT</name>
<dbReference type="Pfam" id="PF07549">
    <property type="entry name" value="Sec_GG"/>
    <property type="match status" value="1"/>
</dbReference>
<feature type="transmembrane region" description="Helical" evidence="10">
    <location>
        <begin position="12"/>
        <end position="32"/>
    </location>
</feature>
<keyword evidence="5 10" id="KW-0812">Transmembrane</keyword>
<dbReference type="GO" id="GO:0043952">
    <property type="term" value="P:protein transport by the Sec complex"/>
    <property type="evidence" value="ECO:0007669"/>
    <property type="project" value="UniProtKB-UniRule"/>
</dbReference>
<dbReference type="Proteomes" id="UP000179099">
    <property type="component" value="Unassembled WGS sequence"/>
</dbReference>
<keyword evidence="3 10" id="KW-1003">Cell membrane</keyword>
<proteinExistence type="inferred from homology"/>
<comment type="similarity">
    <text evidence="10">Belongs to the SecD/SecF family. SecF subfamily.</text>
</comment>
<dbReference type="PROSITE" id="PS50156">
    <property type="entry name" value="SSD"/>
    <property type="match status" value="1"/>
</dbReference>
<dbReference type="InterPro" id="IPR022646">
    <property type="entry name" value="SecD/SecF_CS"/>
</dbReference>
<keyword evidence="2 10" id="KW-0813">Transport</keyword>
<feature type="domain" description="SSD" evidence="11">
    <location>
        <begin position="124"/>
        <end position="288"/>
    </location>
</feature>
<dbReference type="STRING" id="1801992.A2Y98_02650"/>
<protein>
    <recommendedName>
        <fullName evidence="10">Protein-export membrane protein SecF</fullName>
    </recommendedName>
</protein>
<evidence type="ECO:0000256" key="1">
    <source>
        <dbReference type="ARBA" id="ARBA00004651"/>
    </source>
</evidence>
<dbReference type="InterPro" id="IPR005665">
    <property type="entry name" value="SecF_bac"/>
</dbReference>
<dbReference type="Pfam" id="PF02355">
    <property type="entry name" value="SecD_SecF_C"/>
    <property type="match status" value="1"/>
</dbReference>
<feature type="transmembrane region" description="Helical" evidence="10">
    <location>
        <begin position="235"/>
        <end position="256"/>
    </location>
</feature>
<dbReference type="PANTHER" id="PTHR30081:SF8">
    <property type="entry name" value="PROTEIN TRANSLOCASE SUBUNIT SECF"/>
    <property type="match status" value="1"/>
</dbReference>
<comment type="function">
    <text evidence="10">Part of the Sec protein translocase complex. Interacts with the SecYEG preprotein conducting channel. SecDF uses the proton motive force (PMF) to complete protein translocation after the ATP-dependent function of SecA.</text>
</comment>
<gene>
    <name evidence="10" type="primary">secF</name>
    <name evidence="12" type="ORF">A2Y98_02650</name>
</gene>
<dbReference type="HAMAP" id="MF_01464_B">
    <property type="entry name" value="SecF_B"/>
    <property type="match status" value="1"/>
</dbReference>
<reference evidence="12 13" key="1">
    <citation type="journal article" date="2016" name="Nat. Commun.">
        <title>Thousands of microbial genomes shed light on interconnected biogeochemical processes in an aquifer system.</title>
        <authorList>
            <person name="Anantharaman K."/>
            <person name="Brown C.T."/>
            <person name="Hug L.A."/>
            <person name="Sharon I."/>
            <person name="Castelle C.J."/>
            <person name="Probst A.J."/>
            <person name="Thomas B.C."/>
            <person name="Singh A."/>
            <person name="Wilkins M.J."/>
            <person name="Karaoz U."/>
            <person name="Brodie E.L."/>
            <person name="Williams K.H."/>
            <person name="Hubbard S.S."/>
            <person name="Banfield J.F."/>
        </authorList>
    </citation>
    <scope>NUCLEOTIDE SEQUENCE [LARGE SCALE GENOMIC DNA]</scope>
</reference>
<keyword evidence="8 10" id="KW-0811">Translocation</keyword>
<dbReference type="InterPro" id="IPR048634">
    <property type="entry name" value="SecD_SecF_C"/>
</dbReference>
<keyword evidence="7 10" id="KW-1133">Transmembrane helix</keyword>
<organism evidence="12 13">
    <name type="scientific">Candidatus Portnoybacteria bacterium RBG_19FT_COMBO_36_7</name>
    <dbReference type="NCBI Taxonomy" id="1801992"/>
    <lineage>
        <taxon>Bacteria</taxon>
        <taxon>Candidatus Portnoyibacteriota</taxon>
    </lineage>
</organism>
<dbReference type="SUPFAM" id="SSF82866">
    <property type="entry name" value="Multidrug efflux transporter AcrB transmembrane domain"/>
    <property type="match status" value="1"/>
</dbReference>
<comment type="caution">
    <text evidence="12">The sequence shown here is derived from an EMBL/GenBank/DDBJ whole genome shotgun (WGS) entry which is preliminary data.</text>
</comment>
<dbReference type="PANTHER" id="PTHR30081">
    <property type="entry name" value="PROTEIN-EXPORT MEMBRANE PROTEIN SEC"/>
    <property type="match status" value="1"/>
</dbReference>
<sequence length="301" mass="33596">MNINFVKYTKTYYIFSGILAAGAVLAIMVFGLNSGIDFLGGSILEVEFEQLPENRAIQEKLSDLNLGEIVIQPTEERGIILRTKEIDEVTYQTIILRLGEISPVKELRFESIGPVIGQELRKKTITLIVVSLIALLIYIAISFRKVSRPIASWQYGSVSIITLAFDVLITIGLFSVIGRFSNVQFSIAIITALLTILGYTINDKVVVFDRVRENLLRHAVADFDTLVNQSLNQTIIRTISTGTCSLLVLFAIFFFGGETLKYFSLALIVGIITGTFSSLFIASPLLVSWEKFRQRRLARGR</sequence>
<accession>A0A1G2F6Y0</accession>
<dbReference type="PRINTS" id="PR01755">
    <property type="entry name" value="SECFTRNLCASE"/>
</dbReference>
<dbReference type="GO" id="GO:0015450">
    <property type="term" value="F:protein-transporting ATPase activity"/>
    <property type="evidence" value="ECO:0007669"/>
    <property type="project" value="InterPro"/>
</dbReference>
<feature type="transmembrane region" description="Helical" evidence="10">
    <location>
        <begin position="262"/>
        <end position="287"/>
    </location>
</feature>
<evidence type="ECO:0000256" key="3">
    <source>
        <dbReference type="ARBA" id="ARBA00022475"/>
    </source>
</evidence>
<evidence type="ECO:0000256" key="5">
    <source>
        <dbReference type="ARBA" id="ARBA00022692"/>
    </source>
</evidence>
<evidence type="ECO:0000256" key="7">
    <source>
        <dbReference type="ARBA" id="ARBA00022989"/>
    </source>
</evidence>
<dbReference type="InterPro" id="IPR000731">
    <property type="entry name" value="SSD"/>
</dbReference>
<dbReference type="AlphaFoldDB" id="A0A1G2F6Y0"/>
<dbReference type="GO" id="GO:0006605">
    <property type="term" value="P:protein targeting"/>
    <property type="evidence" value="ECO:0007669"/>
    <property type="project" value="UniProtKB-UniRule"/>
</dbReference>
<keyword evidence="6 10" id="KW-0653">Protein transport</keyword>
<dbReference type="GO" id="GO:0005886">
    <property type="term" value="C:plasma membrane"/>
    <property type="evidence" value="ECO:0007669"/>
    <property type="project" value="UniProtKB-SubCell"/>
</dbReference>
<evidence type="ECO:0000256" key="6">
    <source>
        <dbReference type="ARBA" id="ARBA00022927"/>
    </source>
</evidence>
<feature type="transmembrane region" description="Helical" evidence="10">
    <location>
        <begin position="124"/>
        <end position="143"/>
    </location>
</feature>
<dbReference type="NCBIfam" id="TIGR00966">
    <property type="entry name" value="transloc_SecF"/>
    <property type="match status" value="1"/>
</dbReference>
<feature type="transmembrane region" description="Helical" evidence="10">
    <location>
        <begin position="155"/>
        <end position="177"/>
    </location>
</feature>
<comment type="subunit">
    <text evidence="10">Forms a complex with SecD. Part of the essential Sec protein translocation apparatus which comprises SecA, SecYEG and auxiliary proteins SecDF. Other proteins may also be involved.</text>
</comment>
<keyword evidence="9 10" id="KW-0472">Membrane</keyword>
<dbReference type="GO" id="GO:0065002">
    <property type="term" value="P:intracellular protein transmembrane transport"/>
    <property type="evidence" value="ECO:0007669"/>
    <property type="project" value="UniProtKB-UniRule"/>
</dbReference>
<feature type="transmembrane region" description="Helical" evidence="10">
    <location>
        <begin position="183"/>
        <end position="202"/>
    </location>
</feature>